<protein>
    <submittedName>
        <fullName evidence="1">Uncharacterized protein</fullName>
    </submittedName>
</protein>
<accession>A0ABM5LYF1</accession>
<dbReference type="EMBL" id="CP002207">
    <property type="protein sequence ID" value="ADP32900.1"/>
    <property type="molecule type" value="Genomic_DNA"/>
</dbReference>
<proteinExistence type="predicted"/>
<keyword evidence="2" id="KW-1185">Reference proteome</keyword>
<evidence type="ECO:0000313" key="2">
    <source>
        <dbReference type="Proteomes" id="UP000006867"/>
    </source>
</evidence>
<dbReference type="RefSeq" id="WP_003325611.1">
    <property type="nucleotide sequence ID" value="NC_014639.1"/>
</dbReference>
<evidence type="ECO:0000313" key="1">
    <source>
        <dbReference type="EMBL" id="ADP32900.1"/>
    </source>
</evidence>
<name>A0ABM5LYF1_BACA1</name>
<sequence>MSMLGFVPMPHTAKLLKADSALDEWGLPMDTGVGESIPCKITYNSSNESIQVASGEMVVYSAAILFEGAPKIRYEDLIEWSDDWGNVHKKPPLNINYKHDLAGSPVAVKVTV</sequence>
<gene>
    <name evidence="1" type="ordered locus">BATR1942_09835</name>
</gene>
<reference evidence="1 2" key="1">
    <citation type="journal article" date="2011" name="Front. Microbiol.">
        <title>Genomic signatures of strain selection and enhancement in Bacillus atrophaeus var. globigii, a historical biowarfare simulant.</title>
        <authorList>
            <person name="Gibbons H.S."/>
            <person name="Broomall S.M."/>
            <person name="McNew L.A."/>
            <person name="Daligault H."/>
            <person name="Chapman C."/>
            <person name="Bruce D."/>
            <person name="Karavis M."/>
            <person name="Krepps M."/>
            <person name="McGregor P.A."/>
            <person name="Hong C."/>
            <person name="Park K.H."/>
            <person name="Akmal A."/>
            <person name="Feldman A."/>
            <person name="Lin J.S."/>
            <person name="Chang W.E."/>
            <person name="Higgs B.W."/>
            <person name="Demirev P."/>
            <person name="Lindquist J."/>
            <person name="Liem A."/>
            <person name="Fochler E."/>
            <person name="Read T.D."/>
            <person name="Tapia R."/>
            <person name="Johnson S."/>
            <person name="Bishop-Lilly K.A."/>
            <person name="Detter C."/>
            <person name="Han C."/>
            <person name="Sozhamannan S."/>
            <person name="Rosenzweig C.N."/>
            <person name="Skowronski E.W."/>
        </authorList>
    </citation>
    <scope>NUCLEOTIDE SEQUENCE [LARGE SCALE GENOMIC DNA]</scope>
    <source>
        <strain evidence="1 2">1942</strain>
    </source>
</reference>
<organism evidence="1 2">
    <name type="scientific">Bacillus atrophaeus (strain 1942)</name>
    <dbReference type="NCBI Taxonomy" id="720555"/>
    <lineage>
        <taxon>Bacteria</taxon>
        <taxon>Bacillati</taxon>
        <taxon>Bacillota</taxon>
        <taxon>Bacilli</taxon>
        <taxon>Bacillales</taxon>
        <taxon>Bacillaceae</taxon>
        <taxon>Bacillus</taxon>
    </lineage>
</organism>
<dbReference type="Proteomes" id="UP000006867">
    <property type="component" value="Chromosome"/>
</dbReference>